<comment type="caution">
    <text evidence="1">The sequence shown here is derived from an EMBL/GenBank/DDBJ whole genome shotgun (WGS) entry which is preliminary data.</text>
</comment>
<keyword evidence="2" id="KW-1185">Reference proteome</keyword>
<reference evidence="1 2" key="1">
    <citation type="journal article" date="2018" name="BMC Genomics">
        <title>Comparative genome analyses reveal sequence features reflecting distinct modes of host-adaptation between dicot and monocot powdery mildew.</title>
        <authorList>
            <person name="Wu Y."/>
            <person name="Ma X."/>
            <person name="Pan Z."/>
            <person name="Kale S.D."/>
            <person name="Song Y."/>
            <person name="King H."/>
            <person name="Zhang Q."/>
            <person name="Presley C."/>
            <person name="Deng X."/>
            <person name="Wei C.I."/>
            <person name="Xiao S."/>
        </authorList>
    </citation>
    <scope>NUCLEOTIDE SEQUENCE [LARGE SCALE GENOMIC DNA]</scope>
    <source>
        <strain evidence="1">UMSG3</strain>
    </source>
</reference>
<evidence type="ECO:0000313" key="1">
    <source>
        <dbReference type="EMBL" id="RKF55215.1"/>
    </source>
</evidence>
<evidence type="ECO:0000313" key="2">
    <source>
        <dbReference type="Proteomes" id="UP000283383"/>
    </source>
</evidence>
<dbReference type="EMBL" id="MCBQ01020362">
    <property type="protein sequence ID" value="RKF55215.1"/>
    <property type="molecule type" value="Genomic_DNA"/>
</dbReference>
<sequence>METCISLLNMIEVEQTGGTFYKGNVFSLSNRHLTFAPYFYNIALKSPYYFDVCYHRHIRFDLVEKEGKIGSQLIFSSNILLEKLTKTGKLTSINTPSIQDRHLKICLNEIIEYNNEFVPENKMVQNNQRKQYATSSLGNPGIFCTPKHLAILAATGLINYKGKFDCWHGSNKPLGFEEFTEPPLVIADAPIMANVLDNTEDEFYVELNGNRYRALRSSIYGEPIVLVNIAPKKFKLIGGIAPRGVKLLPKENIREILRPLDFKTWSRNNWLTSNIEC</sequence>
<gene>
    <name evidence="1" type="ORF">GcM3_203038</name>
</gene>
<proteinExistence type="predicted"/>
<protein>
    <submittedName>
        <fullName evidence="1">Uncharacterized protein</fullName>
    </submittedName>
</protein>
<dbReference type="Proteomes" id="UP000283383">
    <property type="component" value="Unassembled WGS sequence"/>
</dbReference>
<accession>A0A420HCU1</accession>
<organism evidence="1 2">
    <name type="scientific">Golovinomyces cichoracearum</name>
    <dbReference type="NCBI Taxonomy" id="62708"/>
    <lineage>
        <taxon>Eukaryota</taxon>
        <taxon>Fungi</taxon>
        <taxon>Dikarya</taxon>
        <taxon>Ascomycota</taxon>
        <taxon>Pezizomycotina</taxon>
        <taxon>Leotiomycetes</taxon>
        <taxon>Erysiphales</taxon>
        <taxon>Erysiphaceae</taxon>
        <taxon>Golovinomyces</taxon>
    </lineage>
</organism>
<name>A0A420HCU1_9PEZI</name>
<dbReference type="AlphaFoldDB" id="A0A420HCU1"/>